<proteinExistence type="predicted"/>
<dbReference type="EMBL" id="LT994651">
    <property type="protein sequence ID" value="SPN79707.1"/>
    <property type="molecule type" value="Genomic_DNA"/>
</dbReference>
<evidence type="ECO:0000313" key="2">
    <source>
        <dbReference type="Proteomes" id="UP000273054"/>
    </source>
</evidence>
<accession>A0A2R8FF96</accession>
<protein>
    <submittedName>
        <fullName evidence="1">Ankyrin repeat-containing protein</fullName>
    </submittedName>
</protein>
<gene>
    <name evidence="1" type="ORF">BRZCDTV_480</name>
</gene>
<reference evidence="1" key="1">
    <citation type="submission" date="2018-03" db="EMBL/GenBank/DDBJ databases">
        <authorList>
            <consortium name="Urmite Genomes"/>
        </authorList>
    </citation>
    <scope>NUCLEOTIDE SEQUENCE [LARGE SCALE GENOMIC DNA]</scope>
    <source>
        <strain evidence="1">IHUMI-27.7</strain>
    </source>
</reference>
<name>A0A2R8FF96_9VIRU</name>
<organism evidence="1">
    <name type="scientific">Brazilian cedratvirus IHUMI</name>
    <dbReference type="NCBI Taxonomy" id="2126980"/>
    <lineage>
        <taxon>Viruses</taxon>
        <taxon>Pithoviruses</taxon>
        <taxon>Orthocedratvirinae</taxon>
        <taxon>Alphacedratvirus</taxon>
        <taxon>Alphacedratvirus brasiliense</taxon>
    </lineage>
</organism>
<keyword evidence="2" id="KW-1185">Reference proteome</keyword>
<dbReference type="SUPFAM" id="SSF140860">
    <property type="entry name" value="Pseudo ankyrin repeat-like"/>
    <property type="match status" value="1"/>
</dbReference>
<dbReference type="Proteomes" id="UP000273054">
    <property type="component" value="Segment"/>
</dbReference>
<evidence type="ECO:0000313" key="1">
    <source>
        <dbReference type="EMBL" id="SPN79707.1"/>
    </source>
</evidence>
<sequence length="147" mass="17307">MGSWFSKRISRVEDLHEGILEIIFSYSGGYNFVQRQVCSDFRRIIPEVDRLAYLDTLLADGFVPKKLERSYRLFYLALDRGYLNIFLYHGGYVLPTDFCSRCARNGHLHMLQWAHEKGFLIIKSVYREAIKAEQRHVAQWLIDNNLS</sequence>